<evidence type="ECO:0000259" key="1">
    <source>
        <dbReference type="PROSITE" id="PS50075"/>
    </source>
</evidence>
<organism evidence="2 3">
    <name type="scientific">Parafrankia soli</name>
    <dbReference type="NCBI Taxonomy" id="2599596"/>
    <lineage>
        <taxon>Bacteria</taxon>
        <taxon>Bacillati</taxon>
        <taxon>Actinomycetota</taxon>
        <taxon>Actinomycetes</taxon>
        <taxon>Frankiales</taxon>
        <taxon>Frankiaceae</taxon>
        <taxon>Parafrankia</taxon>
    </lineage>
</organism>
<dbReference type="RefSeq" id="WP_071060086.1">
    <property type="nucleotide sequence ID" value="NZ_MAXA01000037.1"/>
</dbReference>
<evidence type="ECO:0000313" key="2">
    <source>
        <dbReference type="EMBL" id="OHV42967.1"/>
    </source>
</evidence>
<dbReference type="InterPro" id="IPR009081">
    <property type="entry name" value="PP-bd_ACP"/>
</dbReference>
<comment type="caution">
    <text evidence="2">The sequence shown here is derived from an EMBL/GenBank/DDBJ whole genome shotgun (WGS) entry which is preliminary data.</text>
</comment>
<dbReference type="EMBL" id="MAXA01000037">
    <property type="protein sequence ID" value="OHV42967.1"/>
    <property type="molecule type" value="Genomic_DNA"/>
</dbReference>
<dbReference type="OrthoDB" id="5326335at2"/>
<sequence length="79" mass="9003">MTVESRLLEIFRSVFANDHLVIHDSTTAGDVPGWDSLAHINLMFSIENEFGVRFTDDQLMSFADVGELRRFLESRTQVA</sequence>
<dbReference type="Pfam" id="PF00550">
    <property type="entry name" value="PP-binding"/>
    <property type="match status" value="1"/>
</dbReference>
<protein>
    <submittedName>
        <fullName evidence="2">Acyl carrier protein</fullName>
    </submittedName>
</protein>
<proteinExistence type="predicted"/>
<accession>A0A1S1RAF0</accession>
<feature type="domain" description="Carrier" evidence="1">
    <location>
        <begin position="1"/>
        <end position="76"/>
    </location>
</feature>
<dbReference type="Gene3D" id="1.10.1200.10">
    <property type="entry name" value="ACP-like"/>
    <property type="match status" value="1"/>
</dbReference>
<dbReference type="AlphaFoldDB" id="A0A1S1RAF0"/>
<dbReference type="SUPFAM" id="SSF47336">
    <property type="entry name" value="ACP-like"/>
    <property type="match status" value="1"/>
</dbReference>
<dbReference type="Proteomes" id="UP000179769">
    <property type="component" value="Unassembled WGS sequence"/>
</dbReference>
<evidence type="ECO:0000313" key="3">
    <source>
        <dbReference type="Proteomes" id="UP000179769"/>
    </source>
</evidence>
<reference evidence="3" key="1">
    <citation type="submission" date="2016-07" db="EMBL/GenBank/DDBJ databases">
        <title>Frankia sp. NRRL B-16219 Genome sequencing.</title>
        <authorList>
            <person name="Ghodhbane-Gtari F."/>
            <person name="Swanson E."/>
            <person name="Gueddou A."/>
            <person name="Louati M."/>
            <person name="Nouioui I."/>
            <person name="Hezbri K."/>
            <person name="Abebe-Akele F."/>
            <person name="Simpson S."/>
            <person name="Morris K."/>
            <person name="Thomas K."/>
            <person name="Gtari M."/>
            <person name="Tisa L.S."/>
        </authorList>
    </citation>
    <scope>NUCLEOTIDE SEQUENCE [LARGE SCALE GENOMIC DNA]</scope>
    <source>
        <strain evidence="3">NRRL B-16219</strain>
    </source>
</reference>
<gene>
    <name evidence="2" type="ORF">BBK14_31545</name>
</gene>
<name>A0A1S1RAF0_9ACTN</name>
<dbReference type="PROSITE" id="PS50075">
    <property type="entry name" value="CARRIER"/>
    <property type="match status" value="1"/>
</dbReference>
<keyword evidence="3" id="KW-1185">Reference proteome</keyword>
<dbReference type="InterPro" id="IPR036736">
    <property type="entry name" value="ACP-like_sf"/>
</dbReference>